<proteinExistence type="predicted"/>
<sequence>MPRTSSPGLGRLLRRSRRRRPRGGPLSRGGPGERAHAQLKSWRILRKLRCSPGKAGYLCKAVAVLQNHHAAGGRKALTPP</sequence>
<organism evidence="2 3">
    <name type="scientific">Nonomuraea terrae</name>
    <dbReference type="NCBI Taxonomy" id="2530383"/>
    <lineage>
        <taxon>Bacteria</taxon>
        <taxon>Bacillati</taxon>
        <taxon>Actinomycetota</taxon>
        <taxon>Actinomycetes</taxon>
        <taxon>Streptosporangiales</taxon>
        <taxon>Streptosporangiaceae</taxon>
        <taxon>Nonomuraea</taxon>
    </lineage>
</organism>
<feature type="region of interest" description="Disordered" evidence="1">
    <location>
        <begin position="1"/>
        <end position="37"/>
    </location>
</feature>
<reference evidence="2 3" key="1">
    <citation type="submission" date="2019-03" db="EMBL/GenBank/DDBJ databases">
        <title>Draft genome sequences of novel Actinobacteria.</title>
        <authorList>
            <person name="Sahin N."/>
            <person name="Ay H."/>
            <person name="Saygin H."/>
        </authorList>
    </citation>
    <scope>NUCLEOTIDE SEQUENCE [LARGE SCALE GENOMIC DNA]</scope>
    <source>
        <strain evidence="2 3">CH32</strain>
    </source>
</reference>
<protein>
    <recommendedName>
        <fullName evidence="4">DDE Tnp4 domain-containing protein</fullName>
    </recommendedName>
</protein>
<name>A0A4R4ZEN6_9ACTN</name>
<feature type="compositionally biased region" description="Low complexity" evidence="1">
    <location>
        <begin position="1"/>
        <end position="11"/>
    </location>
</feature>
<dbReference type="Proteomes" id="UP000295302">
    <property type="component" value="Unassembled WGS sequence"/>
</dbReference>
<comment type="caution">
    <text evidence="2">The sequence shown here is derived from an EMBL/GenBank/DDBJ whole genome shotgun (WGS) entry which is preliminary data.</text>
</comment>
<evidence type="ECO:0000256" key="1">
    <source>
        <dbReference type="SAM" id="MobiDB-lite"/>
    </source>
</evidence>
<dbReference type="OrthoDB" id="4311726at2"/>
<gene>
    <name evidence="2" type="ORF">E1286_01350</name>
</gene>
<evidence type="ECO:0008006" key="4">
    <source>
        <dbReference type="Google" id="ProtNLM"/>
    </source>
</evidence>
<dbReference type="AlphaFoldDB" id="A0A4R4ZEN6"/>
<feature type="compositionally biased region" description="Basic residues" evidence="1">
    <location>
        <begin position="12"/>
        <end position="22"/>
    </location>
</feature>
<dbReference type="EMBL" id="SMKQ01000002">
    <property type="protein sequence ID" value="TDD56978.1"/>
    <property type="molecule type" value="Genomic_DNA"/>
</dbReference>
<accession>A0A4R4ZEN6</accession>
<keyword evidence="3" id="KW-1185">Reference proteome</keyword>
<evidence type="ECO:0000313" key="2">
    <source>
        <dbReference type="EMBL" id="TDD56978.1"/>
    </source>
</evidence>
<evidence type="ECO:0000313" key="3">
    <source>
        <dbReference type="Proteomes" id="UP000295302"/>
    </source>
</evidence>